<name>A0A0F9DQJ8_9ZZZZ</name>
<protein>
    <submittedName>
        <fullName evidence="1">Uncharacterized protein</fullName>
    </submittedName>
</protein>
<comment type="caution">
    <text evidence="1">The sequence shown here is derived from an EMBL/GenBank/DDBJ whole genome shotgun (WGS) entry which is preliminary data.</text>
</comment>
<proteinExistence type="predicted"/>
<sequence>LLHDNIITWKRALEMEGTLPPKLKEKKATENKKTRKS</sequence>
<dbReference type="AlphaFoldDB" id="A0A0F9DQJ8"/>
<accession>A0A0F9DQJ8</accession>
<gene>
    <name evidence="1" type="ORF">LCGC14_2249140</name>
</gene>
<dbReference type="EMBL" id="LAZR01030620">
    <property type="protein sequence ID" value="KKL56061.1"/>
    <property type="molecule type" value="Genomic_DNA"/>
</dbReference>
<evidence type="ECO:0000313" key="1">
    <source>
        <dbReference type="EMBL" id="KKL56061.1"/>
    </source>
</evidence>
<feature type="non-terminal residue" evidence="1">
    <location>
        <position position="1"/>
    </location>
</feature>
<reference evidence="1" key="1">
    <citation type="journal article" date="2015" name="Nature">
        <title>Complex archaea that bridge the gap between prokaryotes and eukaryotes.</title>
        <authorList>
            <person name="Spang A."/>
            <person name="Saw J.H."/>
            <person name="Jorgensen S.L."/>
            <person name="Zaremba-Niedzwiedzka K."/>
            <person name="Martijn J."/>
            <person name="Lind A.E."/>
            <person name="van Eijk R."/>
            <person name="Schleper C."/>
            <person name="Guy L."/>
            <person name="Ettema T.J."/>
        </authorList>
    </citation>
    <scope>NUCLEOTIDE SEQUENCE</scope>
</reference>
<organism evidence="1">
    <name type="scientific">marine sediment metagenome</name>
    <dbReference type="NCBI Taxonomy" id="412755"/>
    <lineage>
        <taxon>unclassified sequences</taxon>
        <taxon>metagenomes</taxon>
        <taxon>ecological metagenomes</taxon>
    </lineage>
</organism>